<evidence type="ECO:0000259" key="2">
    <source>
        <dbReference type="SMART" id="SM00829"/>
    </source>
</evidence>
<dbReference type="InterPro" id="IPR020843">
    <property type="entry name" value="ER"/>
</dbReference>
<dbReference type="InterPro" id="IPR036291">
    <property type="entry name" value="NAD(P)-bd_dom_sf"/>
</dbReference>
<dbReference type="PANTHER" id="PTHR43205">
    <property type="entry name" value="PROSTAGLANDIN REDUCTASE"/>
    <property type="match status" value="1"/>
</dbReference>
<dbReference type="Gene3D" id="3.90.180.10">
    <property type="entry name" value="Medium-chain alcohol dehydrogenases, catalytic domain"/>
    <property type="match status" value="1"/>
</dbReference>
<dbReference type="Proteomes" id="UP000744980">
    <property type="component" value="Unassembled WGS sequence"/>
</dbReference>
<dbReference type="InterPro" id="IPR011032">
    <property type="entry name" value="GroES-like_sf"/>
</dbReference>
<evidence type="ECO:0000256" key="1">
    <source>
        <dbReference type="ARBA" id="ARBA00023002"/>
    </source>
</evidence>
<keyword evidence="1" id="KW-0560">Oxidoreductase</keyword>
<gene>
    <name evidence="3" type="ORF">GFB56_16705</name>
</gene>
<dbReference type="PANTHER" id="PTHR43205:SF7">
    <property type="entry name" value="PROSTAGLANDIN REDUCTASE 1"/>
    <property type="match status" value="1"/>
</dbReference>
<dbReference type="FunFam" id="3.40.50.720:FF:000121">
    <property type="entry name" value="Prostaglandin reductase 2"/>
    <property type="match status" value="1"/>
</dbReference>
<evidence type="ECO:0000313" key="4">
    <source>
        <dbReference type="Proteomes" id="UP000744980"/>
    </source>
</evidence>
<dbReference type="Gene3D" id="3.40.50.720">
    <property type="entry name" value="NAD(P)-binding Rossmann-like Domain"/>
    <property type="match status" value="1"/>
</dbReference>
<dbReference type="InterPro" id="IPR045010">
    <property type="entry name" value="MDR_fam"/>
</dbReference>
<organism evidence="3 4">
    <name type="scientific">Ensifer canadensis</name>
    <dbReference type="NCBI Taxonomy" id="555315"/>
    <lineage>
        <taxon>Bacteria</taxon>
        <taxon>Pseudomonadati</taxon>
        <taxon>Pseudomonadota</taxon>
        <taxon>Alphaproteobacteria</taxon>
        <taxon>Hyphomicrobiales</taxon>
        <taxon>Rhizobiaceae</taxon>
        <taxon>Sinorhizobium/Ensifer group</taxon>
        <taxon>Ensifer</taxon>
    </lineage>
</organism>
<proteinExistence type="predicted"/>
<dbReference type="Pfam" id="PF00107">
    <property type="entry name" value="ADH_zinc_N"/>
    <property type="match status" value="1"/>
</dbReference>
<dbReference type="InterPro" id="IPR041694">
    <property type="entry name" value="ADH_N_2"/>
</dbReference>
<reference evidence="3 4" key="1">
    <citation type="submission" date="2020-01" db="EMBL/GenBank/DDBJ databases">
        <title>Draft genome assembly of Ensifer adhaerens T173.</title>
        <authorList>
            <person name="Craig J.E."/>
            <person name="Stinchcombe J.R."/>
        </authorList>
    </citation>
    <scope>NUCLEOTIDE SEQUENCE [LARGE SCALE GENOMIC DNA]</scope>
    <source>
        <strain evidence="3 4">T173</strain>
    </source>
</reference>
<sequence>MATNPSWILRSYPSGMPRAENWILEDRPIPSAAGGALLVKTLWLSVDPYMRGRISPAKNYAAGFQVGDMMRGGGIGEVVTSESAEFMPGDLVMSDYFGWQPYSVIDATSAKLVTTTDAPMQSALSYLGMPGLTAYFALLKTGHPKPGETVLISAASGAVGQIAGQIARIKGFDPVAVAGSDEKLAWCKELGYRTGVNHRASTNLVADVAGACPKGVDVFIDNTAGPIHDAAMLNLNTFGRVVVVGTMALADRLEQPDIGLRHLRRTLITRARISGFLLDDHDSEYATALGDLLLWYKQGLLQTREDVAEGIEAVPHAFIRMLKGENFGKQLVKL</sequence>
<accession>A0AAW4FML4</accession>
<dbReference type="GO" id="GO:0016628">
    <property type="term" value="F:oxidoreductase activity, acting on the CH-CH group of donors, NAD or NADP as acceptor"/>
    <property type="evidence" value="ECO:0007669"/>
    <property type="project" value="InterPro"/>
</dbReference>
<dbReference type="SUPFAM" id="SSF51735">
    <property type="entry name" value="NAD(P)-binding Rossmann-fold domains"/>
    <property type="match status" value="1"/>
</dbReference>
<dbReference type="EMBL" id="WXFA01000009">
    <property type="protein sequence ID" value="MBM3092441.1"/>
    <property type="molecule type" value="Genomic_DNA"/>
</dbReference>
<protein>
    <submittedName>
        <fullName evidence="3">Zinc-binding dehydrogenase</fullName>
    </submittedName>
</protein>
<dbReference type="AlphaFoldDB" id="A0AAW4FML4"/>
<feature type="domain" description="Enoyl reductase (ER)" evidence="2">
    <location>
        <begin position="37"/>
        <end position="332"/>
    </location>
</feature>
<dbReference type="RefSeq" id="WP_203528297.1">
    <property type="nucleotide sequence ID" value="NZ_CP083370.1"/>
</dbReference>
<dbReference type="CDD" id="cd05288">
    <property type="entry name" value="PGDH"/>
    <property type="match status" value="1"/>
</dbReference>
<dbReference type="InterPro" id="IPR013149">
    <property type="entry name" value="ADH-like_C"/>
</dbReference>
<comment type="caution">
    <text evidence="3">The sequence shown here is derived from an EMBL/GenBank/DDBJ whole genome shotgun (WGS) entry which is preliminary data.</text>
</comment>
<keyword evidence="4" id="KW-1185">Reference proteome</keyword>
<dbReference type="SUPFAM" id="SSF50129">
    <property type="entry name" value="GroES-like"/>
    <property type="match status" value="1"/>
</dbReference>
<evidence type="ECO:0000313" key="3">
    <source>
        <dbReference type="EMBL" id="MBM3092441.1"/>
    </source>
</evidence>
<dbReference type="Pfam" id="PF16884">
    <property type="entry name" value="ADH_N_2"/>
    <property type="match status" value="1"/>
</dbReference>
<dbReference type="SMART" id="SM00829">
    <property type="entry name" value="PKS_ER"/>
    <property type="match status" value="1"/>
</dbReference>
<name>A0AAW4FML4_9HYPH</name>